<dbReference type="Gene3D" id="1.20.1420.30">
    <property type="entry name" value="NCX, central ion-binding region"/>
    <property type="match status" value="1"/>
</dbReference>
<dbReference type="Pfam" id="PF01699">
    <property type="entry name" value="Na_Ca_ex"/>
    <property type="match status" value="1"/>
</dbReference>
<dbReference type="InterPro" id="IPR044880">
    <property type="entry name" value="NCX_ion-bd_dom_sf"/>
</dbReference>
<keyword evidence="2 5" id="KW-0812">Transmembrane</keyword>
<evidence type="ECO:0000256" key="1">
    <source>
        <dbReference type="ARBA" id="ARBA00004141"/>
    </source>
</evidence>
<comment type="caution">
    <text evidence="7">The sequence shown here is derived from an EMBL/GenBank/DDBJ whole genome shotgun (WGS) entry which is preliminary data.</text>
</comment>
<dbReference type="EMBL" id="PFQK01000080">
    <property type="protein sequence ID" value="PJC81445.1"/>
    <property type="molecule type" value="Genomic_DNA"/>
</dbReference>
<proteinExistence type="predicted"/>
<dbReference type="InterPro" id="IPR004837">
    <property type="entry name" value="NaCa_Exmemb"/>
</dbReference>
<feature type="domain" description="Sodium/calcium exchanger membrane region" evidence="6">
    <location>
        <begin position="6"/>
        <end position="110"/>
    </location>
</feature>
<evidence type="ECO:0000256" key="5">
    <source>
        <dbReference type="SAM" id="Phobius"/>
    </source>
</evidence>
<gene>
    <name evidence="7" type="ORF">CO007_04605</name>
</gene>
<dbReference type="AlphaFoldDB" id="A0A2M8GLK3"/>
<evidence type="ECO:0000259" key="6">
    <source>
        <dbReference type="Pfam" id="PF01699"/>
    </source>
</evidence>
<comment type="subcellular location">
    <subcellularLocation>
        <location evidence="1">Membrane</location>
        <topology evidence="1">Multi-pass membrane protein</topology>
    </subcellularLocation>
</comment>
<feature type="transmembrane region" description="Helical" evidence="5">
    <location>
        <begin position="6"/>
        <end position="28"/>
    </location>
</feature>
<keyword evidence="3 5" id="KW-1133">Transmembrane helix</keyword>
<dbReference type="GO" id="GO:0055085">
    <property type="term" value="P:transmembrane transport"/>
    <property type="evidence" value="ECO:0007669"/>
    <property type="project" value="InterPro"/>
</dbReference>
<keyword evidence="4 5" id="KW-0472">Membrane</keyword>
<dbReference type="Proteomes" id="UP000229370">
    <property type="component" value="Unassembled WGS sequence"/>
</dbReference>
<evidence type="ECO:0000256" key="3">
    <source>
        <dbReference type="ARBA" id="ARBA00022989"/>
    </source>
</evidence>
<organism evidence="7 8">
    <name type="scientific">Candidatus Roizmanbacteria bacterium CG_4_8_14_3_um_filter_36_10</name>
    <dbReference type="NCBI Taxonomy" id="1974834"/>
    <lineage>
        <taxon>Bacteria</taxon>
        <taxon>Candidatus Roizmaniibacteriota</taxon>
    </lineage>
</organism>
<feature type="transmembrane region" description="Helical" evidence="5">
    <location>
        <begin position="40"/>
        <end position="64"/>
    </location>
</feature>
<sequence>MEILLAIFLVFFFCFILYKTSEVLINSLKSVADDSILSKFLLASIFGGVATSLPELFIGISSAIDKKPEIAIGNALGSNIVDLALVVPLVILISGRGFYLSIKRIFLFVIFF</sequence>
<feature type="transmembrane region" description="Helical" evidence="5">
    <location>
        <begin position="70"/>
        <end position="94"/>
    </location>
</feature>
<name>A0A2M8GLK3_9BACT</name>
<accession>A0A2M8GLK3</accession>
<evidence type="ECO:0000313" key="8">
    <source>
        <dbReference type="Proteomes" id="UP000229370"/>
    </source>
</evidence>
<evidence type="ECO:0000256" key="2">
    <source>
        <dbReference type="ARBA" id="ARBA00022692"/>
    </source>
</evidence>
<dbReference type="GO" id="GO:0016020">
    <property type="term" value="C:membrane"/>
    <property type="evidence" value="ECO:0007669"/>
    <property type="project" value="UniProtKB-SubCell"/>
</dbReference>
<evidence type="ECO:0000313" key="7">
    <source>
        <dbReference type="EMBL" id="PJC81445.1"/>
    </source>
</evidence>
<protein>
    <recommendedName>
        <fullName evidence="6">Sodium/calcium exchanger membrane region domain-containing protein</fullName>
    </recommendedName>
</protein>
<reference evidence="8" key="1">
    <citation type="submission" date="2017-09" db="EMBL/GenBank/DDBJ databases">
        <title>Depth-based differentiation of microbial function through sediment-hosted aquifers and enrichment of novel symbionts in the deep terrestrial subsurface.</title>
        <authorList>
            <person name="Probst A.J."/>
            <person name="Ladd B."/>
            <person name="Jarett J.K."/>
            <person name="Geller-Mcgrath D.E."/>
            <person name="Sieber C.M.K."/>
            <person name="Emerson J.B."/>
            <person name="Anantharaman K."/>
            <person name="Thomas B.C."/>
            <person name="Malmstrom R."/>
            <person name="Stieglmeier M."/>
            <person name="Klingl A."/>
            <person name="Woyke T."/>
            <person name="Ryan C.M."/>
            <person name="Banfield J.F."/>
        </authorList>
    </citation>
    <scope>NUCLEOTIDE SEQUENCE [LARGE SCALE GENOMIC DNA]</scope>
</reference>
<evidence type="ECO:0000256" key="4">
    <source>
        <dbReference type="ARBA" id="ARBA00023136"/>
    </source>
</evidence>